<feature type="domain" description="Spore germination GerAC-like C-terminal" evidence="8">
    <location>
        <begin position="205"/>
        <end position="361"/>
    </location>
</feature>
<dbReference type="InterPro" id="IPR057336">
    <property type="entry name" value="GerAC_N"/>
</dbReference>
<keyword evidence="3" id="KW-0309">Germination</keyword>
<keyword evidence="11" id="KW-1185">Reference proteome</keyword>
<dbReference type="PROSITE" id="PS51257">
    <property type="entry name" value="PROKAR_LIPOPROTEIN"/>
    <property type="match status" value="1"/>
</dbReference>
<evidence type="ECO:0000259" key="9">
    <source>
        <dbReference type="Pfam" id="PF25198"/>
    </source>
</evidence>
<dbReference type="Pfam" id="PF25198">
    <property type="entry name" value="Spore_GerAC_N"/>
    <property type="match status" value="1"/>
</dbReference>
<evidence type="ECO:0000256" key="7">
    <source>
        <dbReference type="ARBA" id="ARBA00023288"/>
    </source>
</evidence>
<comment type="similarity">
    <text evidence="2">Belongs to the GerABKC lipoprotein family.</text>
</comment>
<keyword evidence="7" id="KW-0449">Lipoprotein</keyword>
<comment type="subcellular location">
    <subcellularLocation>
        <location evidence="1">Membrane</location>
        <topology evidence="1">Lipid-anchor</topology>
    </subcellularLocation>
</comment>
<keyword evidence="4" id="KW-0732">Signal</keyword>
<evidence type="ECO:0000256" key="2">
    <source>
        <dbReference type="ARBA" id="ARBA00007886"/>
    </source>
</evidence>
<evidence type="ECO:0000256" key="4">
    <source>
        <dbReference type="ARBA" id="ARBA00022729"/>
    </source>
</evidence>
<dbReference type="NCBIfam" id="TIGR02887">
    <property type="entry name" value="spore_ger_x_C"/>
    <property type="match status" value="1"/>
</dbReference>
<name>A0ABR5AHE1_9BACL</name>
<proteinExistence type="inferred from homology"/>
<organism evidence="10 11">
    <name type="scientific">Gordoniibacillus kamchatkensis</name>
    <dbReference type="NCBI Taxonomy" id="1590651"/>
    <lineage>
        <taxon>Bacteria</taxon>
        <taxon>Bacillati</taxon>
        <taxon>Bacillota</taxon>
        <taxon>Bacilli</taxon>
        <taxon>Bacillales</taxon>
        <taxon>Paenibacillaceae</taxon>
        <taxon>Gordoniibacillus</taxon>
    </lineage>
</organism>
<dbReference type="EMBL" id="JXAK01000020">
    <property type="protein sequence ID" value="KIL40483.1"/>
    <property type="molecule type" value="Genomic_DNA"/>
</dbReference>
<evidence type="ECO:0000256" key="3">
    <source>
        <dbReference type="ARBA" id="ARBA00022544"/>
    </source>
</evidence>
<comment type="caution">
    <text evidence="10">The sequence shown here is derived from an EMBL/GenBank/DDBJ whole genome shotgun (WGS) entry which is preliminary data.</text>
</comment>
<dbReference type="RefSeq" id="WP_041047978.1">
    <property type="nucleotide sequence ID" value="NZ_JXAK01000020.1"/>
</dbReference>
<dbReference type="InterPro" id="IPR046953">
    <property type="entry name" value="Spore_GerAC-like_C"/>
</dbReference>
<dbReference type="Proteomes" id="UP000031967">
    <property type="component" value="Unassembled WGS sequence"/>
</dbReference>
<evidence type="ECO:0000313" key="11">
    <source>
        <dbReference type="Proteomes" id="UP000031967"/>
    </source>
</evidence>
<gene>
    <name evidence="10" type="ORF">SD70_12940</name>
</gene>
<dbReference type="Gene3D" id="3.30.300.210">
    <property type="entry name" value="Nutrient germinant receptor protein C, domain 3"/>
    <property type="match status" value="1"/>
</dbReference>
<evidence type="ECO:0000313" key="10">
    <source>
        <dbReference type="EMBL" id="KIL40483.1"/>
    </source>
</evidence>
<accession>A0ABR5AHE1</accession>
<dbReference type="PANTHER" id="PTHR35789">
    <property type="entry name" value="SPORE GERMINATION PROTEIN B3"/>
    <property type="match status" value="1"/>
</dbReference>
<evidence type="ECO:0000256" key="1">
    <source>
        <dbReference type="ARBA" id="ARBA00004635"/>
    </source>
</evidence>
<evidence type="ECO:0000256" key="5">
    <source>
        <dbReference type="ARBA" id="ARBA00023136"/>
    </source>
</evidence>
<dbReference type="PANTHER" id="PTHR35789:SF1">
    <property type="entry name" value="SPORE GERMINATION PROTEIN B3"/>
    <property type="match status" value="1"/>
</dbReference>
<feature type="domain" description="Spore germination protein N-terminal" evidence="9">
    <location>
        <begin position="24"/>
        <end position="194"/>
    </location>
</feature>
<dbReference type="InterPro" id="IPR008844">
    <property type="entry name" value="Spore_GerAC-like"/>
</dbReference>
<evidence type="ECO:0000259" key="8">
    <source>
        <dbReference type="Pfam" id="PF05504"/>
    </source>
</evidence>
<evidence type="ECO:0000256" key="6">
    <source>
        <dbReference type="ARBA" id="ARBA00023139"/>
    </source>
</evidence>
<keyword evidence="5" id="KW-0472">Membrane</keyword>
<dbReference type="InterPro" id="IPR038501">
    <property type="entry name" value="Spore_GerAC_C_sf"/>
</dbReference>
<reference evidence="10 11" key="1">
    <citation type="submission" date="2014-12" db="EMBL/GenBank/DDBJ databases">
        <title>Draft genome sequence of Paenibacillus kamchatkensis strain B-2647.</title>
        <authorList>
            <person name="Karlyshev A.V."/>
            <person name="Kudryashova E.B."/>
        </authorList>
    </citation>
    <scope>NUCLEOTIDE SEQUENCE [LARGE SCALE GENOMIC DNA]</scope>
    <source>
        <strain evidence="10 11">VKM B-2647</strain>
    </source>
</reference>
<evidence type="ECO:0008006" key="12">
    <source>
        <dbReference type="Google" id="ProtNLM"/>
    </source>
</evidence>
<keyword evidence="6" id="KW-0564">Palmitate</keyword>
<sequence length="364" mass="41722">MRTASIILCFCLLVTSGCTTKAFKDIDRRFFVLALGVDKSKEDSNKYRVTLKLGIPSPKIEPGKAKSQIISQESESVSDAIRLLKSKVDKELDFGHTKMLVIGEALAKEDVTSAIDFFIRRRDIQNIAFMAVGSPDAEAVLKITPKSERLPANALFLSFDELGTESSFIITEYLFDFYRRMTEKGLDPYLPVVQADSETYIINRIGVFDKTRMKLMLSPKESAILNELARNIQKFHILTRTKDTDFSLSVEKFNRKFVFDPQDATKLHVKSEIEGTIEQSTQPIFDEDWKKYEQQTEQVAVKRYMDVLRKLQKNNVDPIGLGLIYRARHYNNDSKDWETWQKIYPNLSFDVKVDVKIEGTGVIK</sequence>
<dbReference type="Pfam" id="PF05504">
    <property type="entry name" value="Spore_GerAC"/>
    <property type="match status" value="1"/>
</dbReference>
<protein>
    <recommendedName>
        <fullName evidence="12">Ger(X)C family spore germination protein</fullName>
    </recommendedName>
</protein>